<name>A0AAV4V1P9_9ARAC</name>
<reference evidence="3 4" key="1">
    <citation type="submission" date="2021-06" db="EMBL/GenBank/DDBJ databases">
        <title>Caerostris darwini draft genome.</title>
        <authorList>
            <person name="Kono N."/>
            <person name="Arakawa K."/>
        </authorList>
    </citation>
    <scope>NUCLEOTIDE SEQUENCE [LARGE SCALE GENOMIC DNA]</scope>
</reference>
<dbReference type="Proteomes" id="UP001054837">
    <property type="component" value="Unassembled WGS sequence"/>
</dbReference>
<evidence type="ECO:0000313" key="3">
    <source>
        <dbReference type="EMBL" id="GIY63938.1"/>
    </source>
</evidence>
<organism evidence="3 4">
    <name type="scientific">Caerostris darwini</name>
    <dbReference type="NCBI Taxonomy" id="1538125"/>
    <lineage>
        <taxon>Eukaryota</taxon>
        <taxon>Metazoa</taxon>
        <taxon>Ecdysozoa</taxon>
        <taxon>Arthropoda</taxon>
        <taxon>Chelicerata</taxon>
        <taxon>Arachnida</taxon>
        <taxon>Araneae</taxon>
        <taxon>Araneomorphae</taxon>
        <taxon>Entelegynae</taxon>
        <taxon>Araneoidea</taxon>
        <taxon>Araneidae</taxon>
        <taxon>Caerostris</taxon>
    </lineage>
</organism>
<feature type="compositionally biased region" description="Basic and acidic residues" evidence="1">
    <location>
        <begin position="83"/>
        <end position="93"/>
    </location>
</feature>
<dbReference type="GO" id="GO:0006355">
    <property type="term" value="P:regulation of DNA-templated transcription"/>
    <property type="evidence" value="ECO:0007669"/>
    <property type="project" value="InterPro"/>
</dbReference>
<accession>A0AAV4V1P9</accession>
<dbReference type="InterPro" id="IPR003655">
    <property type="entry name" value="aKRAB"/>
</dbReference>
<keyword evidence="4" id="KW-1185">Reference proteome</keyword>
<sequence length="154" mass="18118">MDSTEGIDSSLEQFFDEKSWKTMSDYEKCCLSNKKKGYEFLLKIGLKPCKPEFMMTVKNSKYDSDFQTPKNFKRIKKNSKQLKEEKLNKEVPLKKKTTKPLISQLSSCSSSQPDRVFLSNLMSRTKTHIENLEKWQGLLEMYLEKIEENDKKHS</sequence>
<dbReference type="AlphaFoldDB" id="A0AAV4V1P9"/>
<dbReference type="EMBL" id="BPLQ01012247">
    <property type="protein sequence ID" value="GIY63938.1"/>
    <property type="molecule type" value="Genomic_DNA"/>
</dbReference>
<feature type="domain" description="KRAB-related" evidence="2">
    <location>
        <begin position="3"/>
        <end position="66"/>
    </location>
</feature>
<evidence type="ECO:0000313" key="4">
    <source>
        <dbReference type="Proteomes" id="UP001054837"/>
    </source>
</evidence>
<proteinExistence type="predicted"/>
<dbReference type="PROSITE" id="PS50806">
    <property type="entry name" value="KRAB_RELATED"/>
    <property type="match status" value="1"/>
</dbReference>
<feature type="region of interest" description="Disordered" evidence="1">
    <location>
        <begin position="83"/>
        <end position="108"/>
    </location>
</feature>
<evidence type="ECO:0000256" key="1">
    <source>
        <dbReference type="SAM" id="MobiDB-lite"/>
    </source>
</evidence>
<evidence type="ECO:0000259" key="2">
    <source>
        <dbReference type="PROSITE" id="PS50806"/>
    </source>
</evidence>
<comment type="caution">
    <text evidence="3">The sequence shown here is derived from an EMBL/GenBank/DDBJ whole genome shotgun (WGS) entry which is preliminary data.</text>
</comment>
<protein>
    <recommendedName>
        <fullName evidence="2">KRAB-related domain-containing protein</fullName>
    </recommendedName>
</protein>
<gene>
    <name evidence="3" type="ORF">CDAR_255241</name>
</gene>